<comment type="caution">
    <text evidence="3">The sequence shown here is derived from an EMBL/GenBank/DDBJ whole genome shotgun (WGS) entry which is preliminary data.</text>
</comment>
<dbReference type="InterPro" id="IPR007214">
    <property type="entry name" value="YbaK/aa-tRNA-synth-assoc-dom"/>
</dbReference>
<gene>
    <name evidence="3" type="ORF">SDC9_206602</name>
</gene>
<sequence>MEELLNITPGALSVFGLMYDKDNQVSLIIDKDVLKEEYFGCHPCVNTSTVKLKTSDVINKFIPFTNHEPMYVEL</sequence>
<dbReference type="Pfam" id="PF04073">
    <property type="entry name" value="tRNA_edit"/>
    <property type="match status" value="1"/>
</dbReference>
<reference evidence="3" key="1">
    <citation type="submission" date="2019-08" db="EMBL/GenBank/DDBJ databases">
        <authorList>
            <person name="Kucharzyk K."/>
            <person name="Murdoch R.W."/>
            <person name="Higgins S."/>
            <person name="Loffler F."/>
        </authorList>
    </citation>
    <scope>NUCLEOTIDE SEQUENCE</scope>
</reference>
<dbReference type="PANTHER" id="PTHR31423">
    <property type="entry name" value="YBAK DOMAIN-CONTAINING PROTEIN"/>
    <property type="match status" value="1"/>
</dbReference>
<dbReference type="GO" id="GO:0002161">
    <property type="term" value="F:aminoacyl-tRNA deacylase activity"/>
    <property type="evidence" value="ECO:0007669"/>
    <property type="project" value="InterPro"/>
</dbReference>
<organism evidence="3">
    <name type="scientific">bioreactor metagenome</name>
    <dbReference type="NCBI Taxonomy" id="1076179"/>
    <lineage>
        <taxon>unclassified sequences</taxon>
        <taxon>metagenomes</taxon>
        <taxon>ecological metagenomes</taxon>
    </lineage>
</organism>
<comment type="similarity">
    <text evidence="1">Belongs to the PRORSD1 family.</text>
</comment>
<dbReference type="EMBL" id="VSSQ01132197">
    <property type="protein sequence ID" value="MPN58886.1"/>
    <property type="molecule type" value="Genomic_DNA"/>
</dbReference>
<dbReference type="AlphaFoldDB" id="A0A645J605"/>
<proteinExistence type="inferred from homology"/>
<evidence type="ECO:0000313" key="3">
    <source>
        <dbReference type="EMBL" id="MPN58886.1"/>
    </source>
</evidence>
<dbReference type="PANTHER" id="PTHR31423:SF3">
    <property type="entry name" value="PROLYL-TRNA SYNTHETASE ASSOCIATED DOMAIN-CONTAINING PROTEIN 1-RELATED"/>
    <property type="match status" value="1"/>
</dbReference>
<dbReference type="Gene3D" id="3.90.960.10">
    <property type="entry name" value="YbaK/aminoacyl-tRNA synthetase-associated domain"/>
    <property type="match status" value="1"/>
</dbReference>
<evidence type="ECO:0000259" key="2">
    <source>
        <dbReference type="Pfam" id="PF04073"/>
    </source>
</evidence>
<feature type="domain" description="YbaK/aminoacyl-tRNA synthetase-associated" evidence="2">
    <location>
        <begin position="1"/>
        <end position="58"/>
    </location>
</feature>
<name>A0A645J605_9ZZZZ</name>
<dbReference type="InterPro" id="IPR040285">
    <property type="entry name" value="ProX/PRXD1"/>
</dbReference>
<accession>A0A645J605</accession>
<protein>
    <recommendedName>
        <fullName evidence="2">YbaK/aminoacyl-tRNA synthetase-associated domain-containing protein</fullName>
    </recommendedName>
</protein>
<evidence type="ECO:0000256" key="1">
    <source>
        <dbReference type="ARBA" id="ARBA00010201"/>
    </source>
</evidence>
<dbReference type="SUPFAM" id="SSF55826">
    <property type="entry name" value="YbaK/ProRS associated domain"/>
    <property type="match status" value="1"/>
</dbReference>
<dbReference type="InterPro" id="IPR036754">
    <property type="entry name" value="YbaK/aa-tRNA-synt-asso_dom_sf"/>
</dbReference>